<dbReference type="Proteomes" id="UP000014071">
    <property type="component" value="Unassembled WGS sequence"/>
</dbReference>
<evidence type="ECO:0000313" key="2">
    <source>
        <dbReference type="Proteomes" id="UP000014071"/>
    </source>
</evidence>
<organism evidence="1 2">
    <name type="scientific">Pseudozyma hubeiensis (strain SY62)</name>
    <name type="common">Yeast</name>
    <dbReference type="NCBI Taxonomy" id="1305764"/>
    <lineage>
        <taxon>Eukaryota</taxon>
        <taxon>Fungi</taxon>
        <taxon>Dikarya</taxon>
        <taxon>Basidiomycota</taxon>
        <taxon>Ustilaginomycotina</taxon>
        <taxon>Ustilaginomycetes</taxon>
        <taxon>Ustilaginales</taxon>
        <taxon>Ustilaginaceae</taxon>
        <taxon>Pseudozyma</taxon>
    </lineage>
</organism>
<sequence length="102" mass="11476">MASAKPPAAIASPLLRFRTFRSNRTYLVWAYLLSSPSLNLRLLRQFITVARFTSASFTPIEVCEPARRCRLRLRPLAIIFPAAAHQSLVNRIHPTTLVIDSA</sequence>
<accession>R9PBH9</accession>
<proteinExistence type="predicted"/>
<dbReference type="AlphaFoldDB" id="R9PBH9"/>
<dbReference type="RefSeq" id="XP_012189007.1">
    <property type="nucleotide sequence ID" value="XM_012333617.1"/>
</dbReference>
<dbReference type="GO" id="GO:0016757">
    <property type="term" value="F:glycosyltransferase activity"/>
    <property type="evidence" value="ECO:0007669"/>
    <property type="project" value="UniProtKB-KW"/>
</dbReference>
<dbReference type="HOGENOM" id="CLU_2278679_0_0_1"/>
<dbReference type="GeneID" id="24108286"/>
<evidence type="ECO:0000313" key="1">
    <source>
        <dbReference type="EMBL" id="GAC95420.1"/>
    </source>
</evidence>
<dbReference type="EMBL" id="DF238795">
    <property type="protein sequence ID" value="GAC95420.1"/>
    <property type="molecule type" value="Genomic_DNA"/>
</dbReference>
<protein>
    <submittedName>
        <fullName evidence="1">GPI mannosyltransferase</fullName>
    </submittedName>
</protein>
<name>R9PBH9_PSEHS</name>
<keyword evidence="1" id="KW-0808">Transferase</keyword>
<keyword evidence="1" id="KW-0328">Glycosyltransferase</keyword>
<reference evidence="2" key="1">
    <citation type="journal article" date="2013" name="Genome Announc.">
        <title>Draft genome sequence of the basidiomycetous yeast-like fungus Pseudozyma hubeiensis SY62, which produces an abundant amount of the biosurfactant mannosylerythritol lipids.</title>
        <authorList>
            <person name="Konishi M."/>
            <person name="Hatada Y."/>
            <person name="Horiuchi J."/>
        </authorList>
    </citation>
    <scope>NUCLEOTIDE SEQUENCE [LARGE SCALE GENOMIC DNA]</scope>
    <source>
        <strain evidence="2">SY62</strain>
    </source>
</reference>
<keyword evidence="2" id="KW-1185">Reference proteome</keyword>
<gene>
    <name evidence="1" type="ORF">PHSY_002996</name>
</gene>